<proteinExistence type="predicted"/>
<gene>
    <name evidence="2" type="ORF">E3N88_22730</name>
</gene>
<accession>A0A5N6NCC5</accession>
<organism evidence="2 3">
    <name type="scientific">Mikania micrantha</name>
    <name type="common">bitter vine</name>
    <dbReference type="NCBI Taxonomy" id="192012"/>
    <lineage>
        <taxon>Eukaryota</taxon>
        <taxon>Viridiplantae</taxon>
        <taxon>Streptophyta</taxon>
        <taxon>Embryophyta</taxon>
        <taxon>Tracheophyta</taxon>
        <taxon>Spermatophyta</taxon>
        <taxon>Magnoliopsida</taxon>
        <taxon>eudicotyledons</taxon>
        <taxon>Gunneridae</taxon>
        <taxon>Pentapetalae</taxon>
        <taxon>asterids</taxon>
        <taxon>campanulids</taxon>
        <taxon>Asterales</taxon>
        <taxon>Asteraceae</taxon>
        <taxon>Asteroideae</taxon>
        <taxon>Heliantheae alliance</taxon>
        <taxon>Eupatorieae</taxon>
        <taxon>Mikania</taxon>
    </lineage>
</organism>
<feature type="region of interest" description="Disordered" evidence="1">
    <location>
        <begin position="99"/>
        <end position="122"/>
    </location>
</feature>
<evidence type="ECO:0000313" key="2">
    <source>
        <dbReference type="EMBL" id="KAD4585129.1"/>
    </source>
</evidence>
<feature type="compositionally biased region" description="Basic and acidic residues" evidence="1">
    <location>
        <begin position="99"/>
        <end position="112"/>
    </location>
</feature>
<dbReference type="AlphaFoldDB" id="A0A5N6NCC5"/>
<sequence length="122" mass="13756">MVCLIAESELEKRWWVGEEREFEASKEEDELVMSGTMGGERLPTRAPKSRRSCLNQLVDKSLRDEGKLTMVREGVLMGIEVMIGDSAVVEVDIVAGDRKKAEIEADPDEKSTRSRNASWKLE</sequence>
<keyword evidence="3" id="KW-1185">Reference proteome</keyword>
<dbReference type="EMBL" id="SZYD01000012">
    <property type="protein sequence ID" value="KAD4585129.1"/>
    <property type="molecule type" value="Genomic_DNA"/>
</dbReference>
<evidence type="ECO:0000256" key="1">
    <source>
        <dbReference type="SAM" id="MobiDB-lite"/>
    </source>
</evidence>
<protein>
    <submittedName>
        <fullName evidence="2">Uncharacterized protein</fullName>
    </submittedName>
</protein>
<dbReference type="Proteomes" id="UP000326396">
    <property type="component" value="Linkage Group LG2"/>
</dbReference>
<reference evidence="2 3" key="1">
    <citation type="submission" date="2019-05" db="EMBL/GenBank/DDBJ databases">
        <title>Mikania micrantha, genome provides insights into the molecular mechanism of rapid growth.</title>
        <authorList>
            <person name="Liu B."/>
        </authorList>
    </citation>
    <scope>NUCLEOTIDE SEQUENCE [LARGE SCALE GENOMIC DNA]</scope>
    <source>
        <strain evidence="2">NLD-2019</strain>
        <tissue evidence="2">Leaf</tissue>
    </source>
</reference>
<name>A0A5N6NCC5_9ASTR</name>
<comment type="caution">
    <text evidence="2">The sequence shown here is derived from an EMBL/GenBank/DDBJ whole genome shotgun (WGS) entry which is preliminary data.</text>
</comment>
<evidence type="ECO:0000313" key="3">
    <source>
        <dbReference type="Proteomes" id="UP000326396"/>
    </source>
</evidence>
<feature type="region of interest" description="Disordered" evidence="1">
    <location>
        <begin position="26"/>
        <end position="48"/>
    </location>
</feature>